<dbReference type="Proteomes" id="UP000075809">
    <property type="component" value="Unassembled WGS sequence"/>
</dbReference>
<reference evidence="1 2" key="1">
    <citation type="submission" date="2015-09" db="EMBL/GenBank/DDBJ databases">
        <title>Trachymyrmex zeteki WGS genome.</title>
        <authorList>
            <person name="Nygaard S."/>
            <person name="Hu H."/>
            <person name="Boomsma J."/>
            <person name="Zhang G."/>
        </authorList>
    </citation>
    <scope>NUCLEOTIDE SEQUENCE [LARGE SCALE GENOMIC DNA]</scope>
    <source>
        <strain evidence="1">Tzet28-1</strain>
        <tissue evidence="1">Whole body</tissue>
    </source>
</reference>
<keyword evidence="2" id="KW-1185">Reference proteome</keyword>
<protein>
    <submittedName>
        <fullName evidence="1">Uncharacterized protein</fullName>
    </submittedName>
</protein>
<proteinExistence type="predicted"/>
<organism evidence="1 2">
    <name type="scientific">Mycetomoellerius zeteki</name>
    <dbReference type="NCBI Taxonomy" id="64791"/>
    <lineage>
        <taxon>Eukaryota</taxon>
        <taxon>Metazoa</taxon>
        <taxon>Ecdysozoa</taxon>
        <taxon>Arthropoda</taxon>
        <taxon>Hexapoda</taxon>
        <taxon>Insecta</taxon>
        <taxon>Pterygota</taxon>
        <taxon>Neoptera</taxon>
        <taxon>Endopterygota</taxon>
        <taxon>Hymenoptera</taxon>
        <taxon>Apocrita</taxon>
        <taxon>Aculeata</taxon>
        <taxon>Formicoidea</taxon>
        <taxon>Formicidae</taxon>
        <taxon>Myrmicinae</taxon>
        <taxon>Mycetomoellerius</taxon>
    </lineage>
</organism>
<sequence length="144" mass="16633">MFPESGRVKDIRPGMPRRLDDELVRRGGCLAENFRCIAFHLLQREVEINKLNFVSKTNNIRLSNPKVNTDYTCWYSFYLKEYTTAFPGRQTMEKFAGTILTRKREVSEFTKNKITVARDRAAILMEALGSDLLVPCATDPKRSH</sequence>
<name>A0A151WZY5_9HYME</name>
<gene>
    <name evidence="1" type="ORF">ALC60_07398</name>
</gene>
<evidence type="ECO:0000313" key="2">
    <source>
        <dbReference type="Proteomes" id="UP000075809"/>
    </source>
</evidence>
<dbReference type="EMBL" id="KQ982625">
    <property type="protein sequence ID" value="KYQ53475.1"/>
    <property type="molecule type" value="Genomic_DNA"/>
</dbReference>
<accession>A0A151WZY5</accession>
<evidence type="ECO:0000313" key="1">
    <source>
        <dbReference type="EMBL" id="KYQ53475.1"/>
    </source>
</evidence>
<dbReference type="AlphaFoldDB" id="A0A151WZY5"/>